<evidence type="ECO:0000256" key="1">
    <source>
        <dbReference type="SAM" id="SignalP"/>
    </source>
</evidence>
<accession>A0A7W6IJT3</accession>
<reference evidence="2 3" key="1">
    <citation type="submission" date="2020-08" db="EMBL/GenBank/DDBJ databases">
        <title>Genomic Encyclopedia of Type Strains, Phase IV (KMG-IV): sequencing the most valuable type-strain genomes for metagenomic binning, comparative biology and taxonomic classification.</title>
        <authorList>
            <person name="Goeker M."/>
        </authorList>
    </citation>
    <scope>NUCLEOTIDE SEQUENCE [LARGE SCALE GENOMIC DNA]</scope>
    <source>
        <strain evidence="2 3">DSM 23447</strain>
    </source>
</reference>
<comment type="caution">
    <text evidence="2">The sequence shown here is derived from an EMBL/GenBank/DDBJ whole genome shotgun (WGS) entry which is preliminary data.</text>
</comment>
<dbReference type="AlphaFoldDB" id="A0A7W6IJT3"/>
<proteinExistence type="predicted"/>
<keyword evidence="3" id="KW-1185">Reference proteome</keyword>
<evidence type="ECO:0008006" key="4">
    <source>
        <dbReference type="Google" id="ProtNLM"/>
    </source>
</evidence>
<evidence type="ECO:0000313" key="2">
    <source>
        <dbReference type="EMBL" id="MBB4050869.1"/>
    </source>
</evidence>
<keyword evidence="1" id="KW-0732">Signal</keyword>
<dbReference type="RefSeq" id="WP_183309633.1">
    <property type="nucleotide sequence ID" value="NZ_JACIEW010000001.1"/>
</dbReference>
<feature type="chain" id="PRO_5031005279" description="Metallopeptidase" evidence="1">
    <location>
        <begin position="23"/>
        <end position="268"/>
    </location>
</feature>
<protein>
    <recommendedName>
        <fullName evidence="4">Metallopeptidase</fullName>
    </recommendedName>
</protein>
<evidence type="ECO:0000313" key="3">
    <source>
        <dbReference type="Proteomes" id="UP000547011"/>
    </source>
</evidence>
<dbReference type="InterPro" id="IPR025644">
    <property type="entry name" value="DUF4344"/>
</dbReference>
<dbReference type="Pfam" id="PF14247">
    <property type="entry name" value="DUF4344"/>
    <property type="match status" value="2"/>
</dbReference>
<gene>
    <name evidence="2" type="ORF">GGR20_000487</name>
</gene>
<dbReference type="EMBL" id="JACIEW010000001">
    <property type="protein sequence ID" value="MBB4050869.1"/>
    <property type="molecule type" value="Genomic_DNA"/>
</dbReference>
<feature type="signal peptide" evidence="1">
    <location>
        <begin position="1"/>
        <end position="22"/>
    </location>
</feature>
<name>A0A7W6IJT3_9HYPH</name>
<sequence>MIRLPALITVLFLSFCPLPAAAQDLSGLTKQERAETLRFAVNNSLFTLYHEVAHLLIDKLALPVLGKEEDAADNIATWILLKKNTPEANQTLEDAAVGWVLTGQSYGDYFGGEDYASGYSPDRHRAMQIICLMVGADRTAFRSIASAYDIPSERQHTCLFDYELVNRSLDELIAEGNSGTQVNVTYHDGGRRLRLAERAFRGSGIFDDVAEELRRAYRLEGRVRFTARRCGEPNAFYDPATTEIIFCYELMQDFMQLHLDQRAEPSGN</sequence>
<organism evidence="2 3">
    <name type="scientific">Devosia subaequoris</name>
    <dbReference type="NCBI Taxonomy" id="395930"/>
    <lineage>
        <taxon>Bacteria</taxon>
        <taxon>Pseudomonadati</taxon>
        <taxon>Pseudomonadota</taxon>
        <taxon>Alphaproteobacteria</taxon>
        <taxon>Hyphomicrobiales</taxon>
        <taxon>Devosiaceae</taxon>
        <taxon>Devosia</taxon>
    </lineage>
</organism>
<dbReference type="Proteomes" id="UP000547011">
    <property type="component" value="Unassembled WGS sequence"/>
</dbReference>